<feature type="region of interest" description="Disordered" evidence="1">
    <location>
        <begin position="62"/>
        <end position="123"/>
    </location>
</feature>
<evidence type="ECO:0000313" key="5">
    <source>
        <dbReference type="Proteomes" id="UP000663824"/>
    </source>
</evidence>
<evidence type="ECO:0000313" key="4">
    <source>
        <dbReference type="EMBL" id="CAF2042487.1"/>
    </source>
</evidence>
<feature type="compositionally biased region" description="Low complexity" evidence="1">
    <location>
        <begin position="74"/>
        <end position="92"/>
    </location>
</feature>
<dbReference type="EMBL" id="CAJNRE010005147">
    <property type="protein sequence ID" value="CAF2042487.1"/>
    <property type="molecule type" value="Genomic_DNA"/>
</dbReference>
<name>A0A816NZM7_9BILA</name>
<dbReference type="EMBL" id="CAJNOV010018135">
    <property type="protein sequence ID" value="CAF1616865.1"/>
    <property type="molecule type" value="Genomic_DNA"/>
</dbReference>
<evidence type="ECO:0000313" key="2">
    <source>
        <dbReference type="EMBL" id="CAF1616865.1"/>
    </source>
</evidence>
<proteinExistence type="predicted"/>
<dbReference type="EMBL" id="CAJNOW010018878">
    <property type="protein sequence ID" value="CAF1669196.1"/>
    <property type="molecule type" value="Genomic_DNA"/>
</dbReference>
<feature type="compositionally biased region" description="Basic and acidic residues" evidence="1">
    <location>
        <begin position="227"/>
        <end position="243"/>
    </location>
</feature>
<sequence>MSTKQSKQIVLKNKGQPKKRPSVRPRLVFEEPHIFRAKSAQSLSHLQESREFLPCAACITEGERRQGRSDRPHSSYSRQPPARSRSSESRPSTGIKKQSRSRPSAADLERLSRPKTIRGQPVSHNCNWNNFIKKKSKYAIKTPYALCNLAYDHESSETRPPFVNYGGRYDDKHHGEKRTFNSLAIHQLKHHEHEEERLSEVLRERRLRLQAKMYFREMEERRARAQELHDRAARASTEYRDNYRPPFNYDNEGTFSRH</sequence>
<organism evidence="4 5">
    <name type="scientific">Rotaria magnacalcarata</name>
    <dbReference type="NCBI Taxonomy" id="392030"/>
    <lineage>
        <taxon>Eukaryota</taxon>
        <taxon>Metazoa</taxon>
        <taxon>Spiralia</taxon>
        <taxon>Gnathifera</taxon>
        <taxon>Rotifera</taxon>
        <taxon>Eurotatoria</taxon>
        <taxon>Bdelloidea</taxon>
        <taxon>Philodinida</taxon>
        <taxon>Philodinidae</taxon>
        <taxon>Rotaria</taxon>
    </lineage>
</organism>
<feature type="compositionally biased region" description="Basic and acidic residues" evidence="1">
    <location>
        <begin position="62"/>
        <end position="73"/>
    </location>
</feature>
<evidence type="ECO:0000313" key="3">
    <source>
        <dbReference type="EMBL" id="CAF1669196.1"/>
    </source>
</evidence>
<protein>
    <submittedName>
        <fullName evidence="4">Uncharacterized protein</fullName>
    </submittedName>
</protein>
<dbReference type="Proteomes" id="UP000663855">
    <property type="component" value="Unassembled WGS sequence"/>
</dbReference>
<comment type="caution">
    <text evidence="4">The sequence shown here is derived from an EMBL/GenBank/DDBJ whole genome shotgun (WGS) entry which is preliminary data.</text>
</comment>
<dbReference type="OrthoDB" id="10028902at2759"/>
<accession>A0A816NZM7</accession>
<feature type="region of interest" description="Disordered" evidence="1">
    <location>
        <begin position="1"/>
        <end position="31"/>
    </location>
</feature>
<gene>
    <name evidence="2" type="ORF">CJN711_LOCUS37330</name>
    <name evidence="3" type="ORF">KQP761_LOCUS33896</name>
    <name evidence="4" type="ORF">MBJ925_LOCUS11624</name>
</gene>
<dbReference type="Proteomes" id="UP000663824">
    <property type="component" value="Unassembled WGS sequence"/>
</dbReference>
<evidence type="ECO:0000256" key="1">
    <source>
        <dbReference type="SAM" id="MobiDB-lite"/>
    </source>
</evidence>
<dbReference type="Proteomes" id="UP000663834">
    <property type="component" value="Unassembled WGS sequence"/>
</dbReference>
<feature type="region of interest" description="Disordered" evidence="1">
    <location>
        <begin position="227"/>
        <end position="258"/>
    </location>
</feature>
<reference evidence="4" key="1">
    <citation type="submission" date="2021-02" db="EMBL/GenBank/DDBJ databases">
        <authorList>
            <person name="Nowell W R."/>
        </authorList>
    </citation>
    <scope>NUCLEOTIDE SEQUENCE</scope>
</reference>
<dbReference type="AlphaFoldDB" id="A0A816NZM7"/>